<comment type="caution">
    <text evidence="4">The sequence shown here is derived from an EMBL/GenBank/DDBJ whole genome shotgun (WGS) entry which is preliminary data.</text>
</comment>
<evidence type="ECO:0000259" key="3">
    <source>
        <dbReference type="PROSITE" id="PS50041"/>
    </source>
</evidence>
<dbReference type="SUPFAM" id="SSF56436">
    <property type="entry name" value="C-type lectin-like"/>
    <property type="match status" value="1"/>
</dbReference>
<dbReference type="CDD" id="cd00037">
    <property type="entry name" value="CLECT"/>
    <property type="match status" value="1"/>
</dbReference>
<feature type="signal peptide" evidence="2">
    <location>
        <begin position="1"/>
        <end position="17"/>
    </location>
</feature>
<evidence type="ECO:0000313" key="5">
    <source>
        <dbReference type="Proteomes" id="UP000735302"/>
    </source>
</evidence>
<dbReference type="SMART" id="SM00034">
    <property type="entry name" value="CLECT"/>
    <property type="match status" value="1"/>
</dbReference>
<evidence type="ECO:0000313" key="4">
    <source>
        <dbReference type="EMBL" id="GFO27531.1"/>
    </source>
</evidence>
<dbReference type="Proteomes" id="UP000735302">
    <property type="component" value="Unassembled WGS sequence"/>
</dbReference>
<name>A0AAV4C453_9GAST</name>
<dbReference type="InterPro" id="IPR050801">
    <property type="entry name" value="Ca-Dep_Lectins_ImmuneDev"/>
</dbReference>
<dbReference type="PROSITE" id="PS50041">
    <property type="entry name" value="C_TYPE_LECTIN_2"/>
    <property type="match status" value="1"/>
</dbReference>
<feature type="domain" description="C-type lectin" evidence="3">
    <location>
        <begin position="40"/>
        <end position="154"/>
    </location>
</feature>
<evidence type="ECO:0000256" key="1">
    <source>
        <dbReference type="SAM" id="MobiDB-lite"/>
    </source>
</evidence>
<keyword evidence="5" id="KW-1185">Reference proteome</keyword>
<dbReference type="InterPro" id="IPR001304">
    <property type="entry name" value="C-type_lectin-like"/>
</dbReference>
<dbReference type="PANTHER" id="PTHR22801">
    <property type="entry name" value="LITHOSTATHINE"/>
    <property type="match status" value="1"/>
</dbReference>
<dbReference type="Pfam" id="PF00059">
    <property type="entry name" value="Lectin_C"/>
    <property type="match status" value="1"/>
</dbReference>
<dbReference type="AlphaFoldDB" id="A0AAV4C453"/>
<evidence type="ECO:0000256" key="2">
    <source>
        <dbReference type="SAM" id="SignalP"/>
    </source>
</evidence>
<accession>A0AAV4C453</accession>
<dbReference type="Gene3D" id="3.10.100.10">
    <property type="entry name" value="Mannose-Binding Protein A, subunit A"/>
    <property type="match status" value="1"/>
</dbReference>
<organism evidence="4 5">
    <name type="scientific">Plakobranchus ocellatus</name>
    <dbReference type="NCBI Taxonomy" id="259542"/>
    <lineage>
        <taxon>Eukaryota</taxon>
        <taxon>Metazoa</taxon>
        <taxon>Spiralia</taxon>
        <taxon>Lophotrochozoa</taxon>
        <taxon>Mollusca</taxon>
        <taxon>Gastropoda</taxon>
        <taxon>Heterobranchia</taxon>
        <taxon>Euthyneura</taxon>
        <taxon>Panpulmonata</taxon>
        <taxon>Sacoglossa</taxon>
        <taxon>Placobranchoidea</taxon>
        <taxon>Plakobranchidae</taxon>
        <taxon>Plakobranchus</taxon>
    </lineage>
</organism>
<proteinExistence type="predicted"/>
<dbReference type="InterPro" id="IPR016186">
    <property type="entry name" value="C-type_lectin-like/link_sf"/>
</dbReference>
<dbReference type="InterPro" id="IPR016187">
    <property type="entry name" value="CTDL_fold"/>
</dbReference>
<sequence length="267" mass="30204">MNSVAFILPVLVAIAAANDINTICPSELMKKIDPYYLQIKNGSCFHFVLYKKKAYSDANDECRDDGGTLALAKTKELNDYLSDKVLNFYLKRDEVWIGLHDKRRENTFVWEDGEKMEWNNFDKGNGPGNNLAARAVEDCVALDVKNSKWHDFQCVRSPMSWISRSEPRKKYICQYTPSTQGTQEPSGEDQQGKDTDGTPDSQDGGDKDEDKKPQDQDEDDKGTQEPSGDDQPDDDKCPPFICDKDCKMDGYKMTDEGCLLCECNSKN</sequence>
<gene>
    <name evidence="4" type="ORF">PoB_005403600</name>
</gene>
<feature type="region of interest" description="Disordered" evidence="1">
    <location>
        <begin position="177"/>
        <end position="239"/>
    </location>
</feature>
<feature type="compositionally biased region" description="Basic and acidic residues" evidence="1">
    <location>
        <begin position="204"/>
        <end position="215"/>
    </location>
</feature>
<dbReference type="EMBL" id="BLXT01005922">
    <property type="protein sequence ID" value="GFO27531.1"/>
    <property type="molecule type" value="Genomic_DNA"/>
</dbReference>
<feature type="chain" id="PRO_5043887233" evidence="2">
    <location>
        <begin position="18"/>
        <end position="267"/>
    </location>
</feature>
<feature type="compositionally biased region" description="Polar residues" evidence="1">
    <location>
        <begin position="177"/>
        <end position="189"/>
    </location>
</feature>
<dbReference type="PANTHER" id="PTHR22801:SF63">
    <property type="entry name" value="C-TYPE LECTIN DOMAIN-CONTAINING PROTEIN"/>
    <property type="match status" value="1"/>
</dbReference>
<keyword evidence="2" id="KW-0732">Signal</keyword>
<protein>
    <submittedName>
        <fullName evidence="4">Neurocan core protein</fullName>
    </submittedName>
</protein>
<reference evidence="4 5" key="1">
    <citation type="journal article" date="2021" name="Elife">
        <title>Chloroplast acquisition without the gene transfer in kleptoplastic sea slugs, Plakobranchus ocellatus.</title>
        <authorList>
            <person name="Maeda T."/>
            <person name="Takahashi S."/>
            <person name="Yoshida T."/>
            <person name="Shimamura S."/>
            <person name="Takaki Y."/>
            <person name="Nagai Y."/>
            <person name="Toyoda A."/>
            <person name="Suzuki Y."/>
            <person name="Arimoto A."/>
            <person name="Ishii H."/>
            <person name="Satoh N."/>
            <person name="Nishiyama T."/>
            <person name="Hasebe M."/>
            <person name="Maruyama T."/>
            <person name="Minagawa J."/>
            <person name="Obokata J."/>
            <person name="Shigenobu S."/>
        </authorList>
    </citation>
    <scope>NUCLEOTIDE SEQUENCE [LARGE SCALE GENOMIC DNA]</scope>
</reference>